<gene>
    <name evidence="1" type="ORF">G2W53_037677</name>
</gene>
<dbReference type="OrthoDB" id="185373at2759"/>
<proteinExistence type="predicted"/>
<name>A0A834SKX4_9FABA</name>
<accession>A0A834SKX4</accession>
<evidence type="ECO:0000313" key="1">
    <source>
        <dbReference type="EMBL" id="KAF7805516.1"/>
    </source>
</evidence>
<dbReference type="Proteomes" id="UP000634136">
    <property type="component" value="Unassembled WGS sequence"/>
</dbReference>
<keyword evidence="2" id="KW-1185">Reference proteome</keyword>
<dbReference type="EMBL" id="JAAIUW010000012">
    <property type="protein sequence ID" value="KAF7805516.1"/>
    <property type="molecule type" value="Genomic_DNA"/>
</dbReference>
<organism evidence="1 2">
    <name type="scientific">Senna tora</name>
    <dbReference type="NCBI Taxonomy" id="362788"/>
    <lineage>
        <taxon>Eukaryota</taxon>
        <taxon>Viridiplantae</taxon>
        <taxon>Streptophyta</taxon>
        <taxon>Embryophyta</taxon>
        <taxon>Tracheophyta</taxon>
        <taxon>Spermatophyta</taxon>
        <taxon>Magnoliopsida</taxon>
        <taxon>eudicotyledons</taxon>
        <taxon>Gunneridae</taxon>
        <taxon>Pentapetalae</taxon>
        <taxon>rosids</taxon>
        <taxon>fabids</taxon>
        <taxon>Fabales</taxon>
        <taxon>Fabaceae</taxon>
        <taxon>Caesalpinioideae</taxon>
        <taxon>Cassia clade</taxon>
        <taxon>Senna</taxon>
    </lineage>
</organism>
<evidence type="ECO:0000313" key="2">
    <source>
        <dbReference type="Proteomes" id="UP000634136"/>
    </source>
</evidence>
<comment type="caution">
    <text evidence="1">The sequence shown here is derived from an EMBL/GenBank/DDBJ whole genome shotgun (WGS) entry which is preliminary data.</text>
</comment>
<sequence length="37" mass="4513">MEGLCSLDKYEEAKKLMFDMGYRWCKPRPNQFCCFDE</sequence>
<dbReference type="AlphaFoldDB" id="A0A834SKX4"/>
<reference evidence="1" key="1">
    <citation type="submission" date="2020-09" db="EMBL/GenBank/DDBJ databases">
        <title>Genome-Enabled Discovery of Anthraquinone Biosynthesis in Senna tora.</title>
        <authorList>
            <person name="Kang S.-H."/>
            <person name="Pandey R.P."/>
            <person name="Lee C.-M."/>
            <person name="Sim J.-S."/>
            <person name="Jeong J.-T."/>
            <person name="Choi B.-S."/>
            <person name="Jung M."/>
            <person name="Ginzburg D."/>
            <person name="Zhao K."/>
            <person name="Won S.Y."/>
            <person name="Oh T.-J."/>
            <person name="Yu Y."/>
            <person name="Kim N.-H."/>
            <person name="Lee O.R."/>
            <person name="Lee T.-H."/>
            <person name="Bashyal P."/>
            <person name="Kim T.-S."/>
            <person name="Lee W.-H."/>
            <person name="Kawkins C."/>
            <person name="Kim C.-K."/>
            <person name="Kim J.S."/>
            <person name="Ahn B.O."/>
            <person name="Rhee S.Y."/>
            <person name="Sohng J.K."/>
        </authorList>
    </citation>
    <scope>NUCLEOTIDE SEQUENCE</scope>
    <source>
        <tissue evidence="1">Leaf</tissue>
    </source>
</reference>
<protein>
    <submittedName>
        <fullName evidence="1">Pentatricopeptide repeat-containing protein</fullName>
    </submittedName>
</protein>